<reference evidence="1" key="1">
    <citation type="submission" date="2023-07" db="EMBL/GenBank/DDBJ databases">
        <title>Black Yeasts Isolated from many extreme environments.</title>
        <authorList>
            <person name="Coleine C."/>
            <person name="Stajich J.E."/>
            <person name="Selbmann L."/>
        </authorList>
    </citation>
    <scope>NUCLEOTIDE SEQUENCE</scope>
    <source>
        <strain evidence="1">CCFEE 5714</strain>
    </source>
</reference>
<protein>
    <submittedName>
        <fullName evidence="1">Uncharacterized protein</fullName>
    </submittedName>
</protein>
<accession>A0ACC3MH63</accession>
<gene>
    <name evidence="1" type="ORF">LTR37_018493</name>
</gene>
<name>A0ACC3MH63_9PEZI</name>
<keyword evidence="2" id="KW-1185">Reference proteome</keyword>
<dbReference type="Proteomes" id="UP001281147">
    <property type="component" value="Unassembled WGS sequence"/>
</dbReference>
<comment type="caution">
    <text evidence="1">The sequence shown here is derived from an EMBL/GenBank/DDBJ whole genome shotgun (WGS) entry which is preliminary data.</text>
</comment>
<dbReference type="EMBL" id="JAUTXU010000259">
    <property type="protein sequence ID" value="KAK3691700.1"/>
    <property type="molecule type" value="Genomic_DNA"/>
</dbReference>
<sequence>MPALRATYGWVRSNSTYQPPDPPKSSSNRHGAFYKTFGRPVAKNFLIALFTYQVIYWSWLKLESLEVKKEKDDEIRSLEGELRSITKSKSTTYGAH</sequence>
<organism evidence="1 2">
    <name type="scientific">Vermiconidia calcicola</name>
    <dbReference type="NCBI Taxonomy" id="1690605"/>
    <lineage>
        <taxon>Eukaryota</taxon>
        <taxon>Fungi</taxon>
        <taxon>Dikarya</taxon>
        <taxon>Ascomycota</taxon>
        <taxon>Pezizomycotina</taxon>
        <taxon>Dothideomycetes</taxon>
        <taxon>Dothideomycetidae</taxon>
        <taxon>Mycosphaerellales</taxon>
        <taxon>Extremaceae</taxon>
        <taxon>Vermiconidia</taxon>
    </lineage>
</organism>
<evidence type="ECO:0000313" key="2">
    <source>
        <dbReference type="Proteomes" id="UP001281147"/>
    </source>
</evidence>
<proteinExistence type="predicted"/>
<evidence type="ECO:0000313" key="1">
    <source>
        <dbReference type="EMBL" id="KAK3691700.1"/>
    </source>
</evidence>